<sequence>MLDNYRNLASLGLCASKPDMITSLEQGRDPWMMKRKMRKGHGPSTLTEQYSKAGSSGMDVDEPNRDAGEDKGEAAQRV</sequence>
<accession>A0A8C6I885</accession>
<dbReference type="GO" id="GO:0006355">
    <property type="term" value="P:regulation of DNA-templated transcription"/>
    <property type="evidence" value="ECO:0007669"/>
    <property type="project" value="InterPro"/>
</dbReference>
<evidence type="ECO:0000256" key="1">
    <source>
        <dbReference type="SAM" id="MobiDB-lite"/>
    </source>
</evidence>
<proteinExistence type="predicted"/>
<feature type="domain" description="KRAB" evidence="2">
    <location>
        <begin position="1"/>
        <end position="43"/>
    </location>
</feature>
<name>A0A8C6I885_MUSSI</name>
<dbReference type="Proteomes" id="UP000694415">
    <property type="component" value="Unplaced"/>
</dbReference>
<evidence type="ECO:0000313" key="3">
    <source>
        <dbReference type="Ensembl" id="ENSMSIP00000032398.1"/>
    </source>
</evidence>
<dbReference type="SUPFAM" id="SSF109640">
    <property type="entry name" value="KRAB domain (Kruppel-associated box)"/>
    <property type="match status" value="1"/>
</dbReference>
<feature type="region of interest" description="Disordered" evidence="1">
    <location>
        <begin position="25"/>
        <end position="78"/>
    </location>
</feature>
<reference evidence="3" key="1">
    <citation type="submission" date="2025-08" db="UniProtKB">
        <authorList>
            <consortium name="Ensembl"/>
        </authorList>
    </citation>
    <scope>IDENTIFICATION</scope>
</reference>
<evidence type="ECO:0000313" key="4">
    <source>
        <dbReference type="Proteomes" id="UP000694415"/>
    </source>
</evidence>
<feature type="compositionally biased region" description="Basic and acidic residues" evidence="1">
    <location>
        <begin position="62"/>
        <end position="78"/>
    </location>
</feature>
<feature type="compositionally biased region" description="Polar residues" evidence="1">
    <location>
        <begin position="44"/>
        <end position="54"/>
    </location>
</feature>
<evidence type="ECO:0000259" key="2">
    <source>
        <dbReference type="PROSITE" id="PS50805"/>
    </source>
</evidence>
<reference evidence="3" key="2">
    <citation type="submission" date="2025-09" db="UniProtKB">
        <authorList>
            <consortium name="Ensembl"/>
        </authorList>
    </citation>
    <scope>IDENTIFICATION</scope>
</reference>
<dbReference type="InterPro" id="IPR036051">
    <property type="entry name" value="KRAB_dom_sf"/>
</dbReference>
<protein>
    <recommendedName>
        <fullName evidence="2">KRAB domain-containing protein</fullName>
    </recommendedName>
</protein>
<dbReference type="PROSITE" id="PS50805">
    <property type="entry name" value="KRAB"/>
    <property type="match status" value="1"/>
</dbReference>
<dbReference type="Ensembl" id="ENSMSIT00000040877.1">
    <property type="protein sequence ID" value="ENSMSIP00000032398.1"/>
    <property type="gene ID" value="ENSMSIG00000027166.1"/>
</dbReference>
<dbReference type="AlphaFoldDB" id="A0A8C6I885"/>
<dbReference type="InterPro" id="IPR001909">
    <property type="entry name" value="KRAB"/>
</dbReference>
<dbReference type="GeneTree" id="ENSGT01100000265398"/>
<keyword evidence="4" id="KW-1185">Reference proteome</keyword>
<organism evidence="3 4">
    <name type="scientific">Mus spicilegus</name>
    <name type="common">Mound-building mouse</name>
    <dbReference type="NCBI Taxonomy" id="10103"/>
    <lineage>
        <taxon>Eukaryota</taxon>
        <taxon>Metazoa</taxon>
        <taxon>Chordata</taxon>
        <taxon>Craniata</taxon>
        <taxon>Vertebrata</taxon>
        <taxon>Euteleostomi</taxon>
        <taxon>Mammalia</taxon>
        <taxon>Eutheria</taxon>
        <taxon>Euarchontoglires</taxon>
        <taxon>Glires</taxon>
        <taxon>Rodentia</taxon>
        <taxon>Myomorpha</taxon>
        <taxon>Muroidea</taxon>
        <taxon>Muridae</taxon>
        <taxon>Murinae</taxon>
        <taxon>Mus</taxon>
        <taxon>Mus</taxon>
    </lineage>
</organism>